<evidence type="ECO:0000256" key="6">
    <source>
        <dbReference type="ARBA" id="ARBA00023228"/>
    </source>
</evidence>
<evidence type="ECO:0000256" key="7">
    <source>
        <dbReference type="ARBA" id="ARBA00039594"/>
    </source>
</evidence>
<name>A0A3B3ZCC5_9GOBI</name>
<dbReference type="GO" id="GO:0031929">
    <property type="term" value="P:TOR signaling"/>
    <property type="evidence" value="ECO:0007669"/>
    <property type="project" value="TreeGrafter"/>
</dbReference>
<dbReference type="GO" id="GO:0016020">
    <property type="term" value="C:membrane"/>
    <property type="evidence" value="ECO:0007669"/>
    <property type="project" value="UniProtKB-SubCell"/>
</dbReference>
<evidence type="ECO:0000256" key="9">
    <source>
        <dbReference type="ARBA" id="ARBA00042134"/>
    </source>
</evidence>
<organism evidence="11 12">
    <name type="scientific">Periophthalmus magnuspinnatus</name>
    <dbReference type="NCBI Taxonomy" id="409849"/>
    <lineage>
        <taxon>Eukaryota</taxon>
        <taxon>Metazoa</taxon>
        <taxon>Chordata</taxon>
        <taxon>Craniata</taxon>
        <taxon>Vertebrata</taxon>
        <taxon>Euteleostomi</taxon>
        <taxon>Actinopterygii</taxon>
        <taxon>Neopterygii</taxon>
        <taxon>Teleostei</taxon>
        <taxon>Neoteleostei</taxon>
        <taxon>Acanthomorphata</taxon>
        <taxon>Gobiaria</taxon>
        <taxon>Gobiiformes</taxon>
        <taxon>Gobioidei</taxon>
        <taxon>Gobiidae</taxon>
        <taxon>Oxudercinae</taxon>
        <taxon>Periophthalmus</taxon>
    </lineage>
</organism>
<comment type="subcellular location">
    <subcellularLocation>
        <location evidence="3">Cytoplasm</location>
    </subcellularLocation>
    <subcellularLocation>
        <location evidence="2">Lysosome</location>
    </subcellularLocation>
    <subcellularLocation>
        <location evidence="1">Membrane</location>
    </subcellularLocation>
</comment>
<dbReference type="PANTHER" id="PTHR23354:SF131">
    <property type="entry name" value="MTOR-ASSOCIATED PROTEIN MEAK7"/>
    <property type="match status" value="1"/>
</dbReference>
<evidence type="ECO:0000256" key="8">
    <source>
        <dbReference type="ARBA" id="ARBA00041780"/>
    </source>
</evidence>
<keyword evidence="4" id="KW-0963">Cytoplasm</keyword>
<dbReference type="STRING" id="409849.ENSPMGP00000002219"/>
<sequence>PMVQRIYRCLCSVDPGQVPGGSGKSHSVSVAGVTRDQLVIFLADILRGTAQERAPLVLAMSQSPGPQAASVSCDQDLIAAVIQILAHRGRLLGWRPERMGDSSVSIKLLSEQMCSELKPSGNYIVISGNTCLCCDRSCLEDWIFRVPGVSLYLDMVVSEGFNVSLRGRSLNIYLALGIHTVLVSQQLPDRYSAPWRLVFSTKLHGESFTRMVTGLLKCGCTLLLIKDTKGHVFGGFASQDWEIKPQFQGDSRCFLFTVSPFLRVYNTTGYNQHFMYLNQNQQTMPNGLGMGGQHNYFGLWLDCDFGRGHSRANPKCTTYGSPRLSADEDFIVETVEVWAVGKLPEPEEGPGKKSVLDVDPELQAIMEMTGKTLHSQGLREPEDDEG</sequence>
<keyword evidence="12" id="KW-1185">Reference proteome</keyword>
<evidence type="ECO:0000313" key="12">
    <source>
        <dbReference type="Proteomes" id="UP000261520"/>
    </source>
</evidence>
<dbReference type="GO" id="GO:0005634">
    <property type="term" value="C:nucleus"/>
    <property type="evidence" value="ECO:0007669"/>
    <property type="project" value="TreeGrafter"/>
</dbReference>
<keyword evidence="6" id="KW-0458">Lysosome</keyword>
<dbReference type="Pfam" id="PF07534">
    <property type="entry name" value="TLD"/>
    <property type="match status" value="1"/>
</dbReference>
<keyword evidence="5" id="KW-0472">Membrane</keyword>
<dbReference type="PROSITE" id="PS51886">
    <property type="entry name" value="TLDC"/>
    <property type="match status" value="1"/>
</dbReference>
<evidence type="ECO:0000256" key="2">
    <source>
        <dbReference type="ARBA" id="ARBA00004371"/>
    </source>
</evidence>
<evidence type="ECO:0000313" key="11">
    <source>
        <dbReference type="Ensembl" id="ENSPMGP00000002219.1"/>
    </source>
</evidence>
<proteinExistence type="predicted"/>
<evidence type="ECO:0000256" key="3">
    <source>
        <dbReference type="ARBA" id="ARBA00004496"/>
    </source>
</evidence>
<evidence type="ECO:0000256" key="4">
    <source>
        <dbReference type="ARBA" id="ARBA00022490"/>
    </source>
</evidence>
<dbReference type="GO" id="GO:0005764">
    <property type="term" value="C:lysosome"/>
    <property type="evidence" value="ECO:0007669"/>
    <property type="project" value="UniProtKB-SubCell"/>
</dbReference>
<reference evidence="11" key="1">
    <citation type="submission" date="2025-08" db="UniProtKB">
        <authorList>
            <consortium name="Ensembl"/>
        </authorList>
    </citation>
    <scope>IDENTIFICATION</scope>
</reference>
<dbReference type="SMART" id="SM00584">
    <property type="entry name" value="TLDc"/>
    <property type="match status" value="1"/>
</dbReference>
<evidence type="ECO:0000256" key="1">
    <source>
        <dbReference type="ARBA" id="ARBA00004370"/>
    </source>
</evidence>
<dbReference type="Proteomes" id="UP000261520">
    <property type="component" value="Unplaced"/>
</dbReference>
<evidence type="ECO:0000256" key="5">
    <source>
        <dbReference type="ARBA" id="ARBA00023136"/>
    </source>
</evidence>
<dbReference type="PANTHER" id="PTHR23354">
    <property type="entry name" value="NUCLEOLAR PROTEIN 7/ESTROGEN RECEPTOR COACTIVATOR-RELATED"/>
    <property type="match status" value="1"/>
</dbReference>
<dbReference type="Ensembl" id="ENSPMGT00000002356.1">
    <property type="protein sequence ID" value="ENSPMGP00000002219.1"/>
    <property type="gene ID" value="ENSPMGG00000001985.1"/>
</dbReference>
<dbReference type="AlphaFoldDB" id="A0A3B3ZCC5"/>
<evidence type="ECO:0000259" key="10">
    <source>
        <dbReference type="PROSITE" id="PS51886"/>
    </source>
</evidence>
<accession>A0A3B3ZCC5</accession>
<reference evidence="11" key="2">
    <citation type="submission" date="2025-09" db="UniProtKB">
        <authorList>
            <consortium name="Ensembl"/>
        </authorList>
    </citation>
    <scope>IDENTIFICATION</scope>
</reference>
<dbReference type="GO" id="GO:0006979">
    <property type="term" value="P:response to oxidative stress"/>
    <property type="evidence" value="ECO:0007669"/>
    <property type="project" value="TreeGrafter"/>
</dbReference>
<dbReference type="InterPro" id="IPR006571">
    <property type="entry name" value="TLDc_dom"/>
</dbReference>
<protein>
    <recommendedName>
        <fullName evidence="7">MTOR-associated protein MEAK7</fullName>
    </recommendedName>
    <alternativeName>
        <fullName evidence="9">TBC/LysM-associated domain-containing protein 1</fullName>
    </alternativeName>
    <alternativeName>
        <fullName evidence="8">TLD domain-containing protein 1</fullName>
    </alternativeName>
</protein>
<feature type="domain" description="TLDc" evidence="10">
    <location>
        <begin position="180"/>
        <end position="341"/>
    </location>
</feature>